<feature type="transmembrane region" description="Helical" evidence="1">
    <location>
        <begin position="12"/>
        <end position="35"/>
    </location>
</feature>
<evidence type="ECO:0000313" key="3">
    <source>
        <dbReference type="Proteomes" id="UP001341840"/>
    </source>
</evidence>
<keyword evidence="3" id="KW-1185">Reference proteome</keyword>
<keyword evidence="1" id="KW-0472">Membrane</keyword>
<evidence type="ECO:0000256" key="1">
    <source>
        <dbReference type="SAM" id="Phobius"/>
    </source>
</evidence>
<accession>A0ABU6Z0B0</accession>
<keyword evidence="1" id="KW-0812">Transmembrane</keyword>
<name>A0ABU6Z0B0_9FABA</name>
<feature type="transmembrane region" description="Helical" evidence="1">
    <location>
        <begin position="55"/>
        <end position="72"/>
    </location>
</feature>
<gene>
    <name evidence="2" type="ORF">PIB30_106697</name>
</gene>
<protein>
    <submittedName>
        <fullName evidence="2">Uncharacterized protein</fullName>
    </submittedName>
</protein>
<reference evidence="2 3" key="1">
    <citation type="journal article" date="2023" name="Plants (Basel)">
        <title>Bridging the Gap: Combining Genomics and Transcriptomics Approaches to Understand Stylosanthes scabra, an Orphan Legume from the Brazilian Caatinga.</title>
        <authorList>
            <person name="Ferreira-Neto J.R.C."/>
            <person name="da Silva M.D."/>
            <person name="Binneck E."/>
            <person name="de Melo N.F."/>
            <person name="da Silva R.H."/>
            <person name="de Melo A.L.T.M."/>
            <person name="Pandolfi V."/>
            <person name="Bustamante F.O."/>
            <person name="Brasileiro-Vidal A.C."/>
            <person name="Benko-Iseppon A.M."/>
        </authorList>
    </citation>
    <scope>NUCLEOTIDE SEQUENCE [LARGE SCALE GENOMIC DNA]</scope>
    <source>
        <tissue evidence="2">Leaves</tissue>
    </source>
</reference>
<dbReference type="Proteomes" id="UP001341840">
    <property type="component" value="Unassembled WGS sequence"/>
</dbReference>
<feature type="non-terminal residue" evidence="2">
    <location>
        <position position="161"/>
    </location>
</feature>
<evidence type="ECO:0000313" key="2">
    <source>
        <dbReference type="EMBL" id="MED6214783.1"/>
    </source>
</evidence>
<dbReference type="EMBL" id="JASCZI010245949">
    <property type="protein sequence ID" value="MED6214783.1"/>
    <property type="molecule type" value="Genomic_DNA"/>
</dbReference>
<sequence>MVWMELQVVAEFVVTVVFNLSVSVPIRGFSIQVSLAPLQVVWDLVLSSPTARRRLIVGVVAAAVFYFAYFMYKRREVLRTIPSFVKGQRRMGTGRMEILRAVISAFFHGEPLAPDGYEPLAQVHVHKEPPPPPPVPTVRAWWSWSSPPPLNSACNPSSWSS</sequence>
<organism evidence="2 3">
    <name type="scientific">Stylosanthes scabra</name>
    <dbReference type="NCBI Taxonomy" id="79078"/>
    <lineage>
        <taxon>Eukaryota</taxon>
        <taxon>Viridiplantae</taxon>
        <taxon>Streptophyta</taxon>
        <taxon>Embryophyta</taxon>
        <taxon>Tracheophyta</taxon>
        <taxon>Spermatophyta</taxon>
        <taxon>Magnoliopsida</taxon>
        <taxon>eudicotyledons</taxon>
        <taxon>Gunneridae</taxon>
        <taxon>Pentapetalae</taxon>
        <taxon>rosids</taxon>
        <taxon>fabids</taxon>
        <taxon>Fabales</taxon>
        <taxon>Fabaceae</taxon>
        <taxon>Papilionoideae</taxon>
        <taxon>50 kb inversion clade</taxon>
        <taxon>dalbergioids sensu lato</taxon>
        <taxon>Dalbergieae</taxon>
        <taxon>Pterocarpus clade</taxon>
        <taxon>Stylosanthes</taxon>
    </lineage>
</organism>
<keyword evidence="1" id="KW-1133">Transmembrane helix</keyword>
<comment type="caution">
    <text evidence="2">The sequence shown here is derived from an EMBL/GenBank/DDBJ whole genome shotgun (WGS) entry which is preliminary data.</text>
</comment>
<proteinExistence type="predicted"/>